<evidence type="ECO:0000313" key="1">
    <source>
        <dbReference type="EMBL" id="RJG22645.1"/>
    </source>
</evidence>
<dbReference type="OrthoDB" id="2535101at2"/>
<reference evidence="1 2" key="1">
    <citation type="submission" date="2018-09" db="EMBL/GenBank/DDBJ databases">
        <title>Paenibacillus SK2017-BO5.</title>
        <authorList>
            <person name="Piskunova J.V."/>
            <person name="Dubiley S.A."/>
            <person name="Severinov K.V."/>
        </authorList>
    </citation>
    <scope>NUCLEOTIDE SEQUENCE [LARGE SCALE GENOMIC DNA]</scope>
    <source>
        <strain evidence="1 2">BO5</strain>
    </source>
</reference>
<dbReference type="AlphaFoldDB" id="A0A3A3GK52"/>
<dbReference type="SUPFAM" id="SSF53850">
    <property type="entry name" value="Periplasmic binding protein-like II"/>
    <property type="match status" value="1"/>
</dbReference>
<dbReference type="PROSITE" id="PS51257">
    <property type="entry name" value="PROKAR_LIPOPROTEIN"/>
    <property type="match status" value="1"/>
</dbReference>
<sequence>MWRYDMIRKIVKTILALSFVVVVMTACQTEKQEIENPQLRILYWDEASFLNRYGNMFLATHPNYKIEVIPLKGELVPGKDPIEVIKKMIQNKQPDIVQTDLDAYKILVKQNLLLSLDEFMKQDGYNLDDYVPAVLGALKDEENGKLYGLSATFNGLGLYYNKNLFESYGVPLPQDRMTWDEVFRLAERFPKQIMSSEKPLFGFYHKYSLSPFMMALNIGEGGGLSIYDPANKQFTIHTDAWNKVFETIIRCIKSGACYQASEPNEPDKMDEYSILKRSYPFLEGNIAMAVEQSSMLRTMISSQKPFGEFEWGVVSMPVHPENPDMGNGISMNEVFSIRSGSANREAAWEFIKYITGESYGKIAMRTNGEELPARKSLTEKEDNSGIDSFYKLDQTNNNIVEYLRLLPSEVIGQLDQSASKYLGEVSSGQLTVAEALEAIQNEVQSVMEEPVL</sequence>
<name>A0A3A3GK52_PANTH</name>
<comment type="caution">
    <text evidence="1">The sequence shown here is derived from an EMBL/GenBank/DDBJ whole genome shotgun (WGS) entry which is preliminary data.</text>
</comment>
<gene>
    <name evidence="1" type="ORF">DQX05_17050</name>
</gene>
<organism evidence="1 2">
    <name type="scientific">Paenibacillus thiaminolyticus</name>
    <name type="common">Bacillus thiaminolyticus</name>
    <dbReference type="NCBI Taxonomy" id="49283"/>
    <lineage>
        <taxon>Bacteria</taxon>
        <taxon>Bacillati</taxon>
        <taxon>Bacillota</taxon>
        <taxon>Bacilli</taxon>
        <taxon>Bacillales</taxon>
        <taxon>Paenibacillaceae</taxon>
        <taxon>Paenibacillus</taxon>
    </lineage>
</organism>
<dbReference type="Gene3D" id="3.40.190.10">
    <property type="entry name" value="Periplasmic binding protein-like II"/>
    <property type="match status" value="1"/>
</dbReference>
<dbReference type="EMBL" id="QYZD01000015">
    <property type="protein sequence ID" value="RJG22645.1"/>
    <property type="molecule type" value="Genomic_DNA"/>
</dbReference>
<protein>
    <submittedName>
        <fullName evidence="1">Extracellular solute-binding protein</fullName>
    </submittedName>
</protein>
<dbReference type="InterPro" id="IPR006059">
    <property type="entry name" value="SBP"/>
</dbReference>
<dbReference type="Proteomes" id="UP000266177">
    <property type="component" value="Unassembled WGS sequence"/>
</dbReference>
<dbReference type="PANTHER" id="PTHR43649">
    <property type="entry name" value="ARABINOSE-BINDING PROTEIN-RELATED"/>
    <property type="match status" value="1"/>
</dbReference>
<accession>A0A3A3GK52</accession>
<evidence type="ECO:0000313" key="2">
    <source>
        <dbReference type="Proteomes" id="UP000266177"/>
    </source>
</evidence>
<dbReference type="Pfam" id="PF01547">
    <property type="entry name" value="SBP_bac_1"/>
    <property type="match status" value="1"/>
</dbReference>
<dbReference type="InterPro" id="IPR050490">
    <property type="entry name" value="Bact_solute-bd_prot1"/>
</dbReference>
<dbReference type="PANTHER" id="PTHR43649:SF12">
    <property type="entry name" value="DIACETYLCHITOBIOSE BINDING PROTEIN DASA"/>
    <property type="match status" value="1"/>
</dbReference>
<proteinExistence type="predicted"/>